<feature type="compositionally biased region" description="Low complexity" evidence="1">
    <location>
        <begin position="140"/>
        <end position="151"/>
    </location>
</feature>
<feature type="region of interest" description="Disordered" evidence="1">
    <location>
        <begin position="1"/>
        <end position="88"/>
    </location>
</feature>
<gene>
    <name evidence="2" type="ORF">JMJ77_001611</name>
</gene>
<feature type="compositionally biased region" description="Polar residues" evidence="1">
    <location>
        <begin position="156"/>
        <end position="165"/>
    </location>
</feature>
<comment type="caution">
    <text evidence="2">The sequence shown here is derived from an EMBL/GenBank/DDBJ whole genome shotgun (WGS) entry which is preliminary data.</text>
</comment>
<protein>
    <submittedName>
        <fullName evidence="2">Atp synthase</fullName>
    </submittedName>
</protein>
<feature type="compositionally biased region" description="Polar residues" evidence="1">
    <location>
        <begin position="443"/>
        <end position="460"/>
    </location>
</feature>
<evidence type="ECO:0000313" key="2">
    <source>
        <dbReference type="EMBL" id="KAG7050981.1"/>
    </source>
</evidence>
<accession>A0A9P7R973</accession>
<feature type="compositionally biased region" description="Polar residues" evidence="1">
    <location>
        <begin position="265"/>
        <end position="274"/>
    </location>
</feature>
<feature type="region of interest" description="Disordered" evidence="1">
    <location>
        <begin position="103"/>
        <end position="165"/>
    </location>
</feature>
<feature type="compositionally biased region" description="Polar residues" evidence="1">
    <location>
        <begin position="63"/>
        <end position="88"/>
    </location>
</feature>
<feature type="region of interest" description="Disordered" evidence="1">
    <location>
        <begin position="258"/>
        <end position="305"/>
    </location>
</feature>
<dbReference type="SUPFAM" id="SSF57903">
    <property type="entry name" value="FYVE/PHD zinc finger"/>
    <property type="match status" value="1"/>
</dbReference>
<dbReference type="EMBL" id="JAESDN010000004">
    <property type="protein sequence ID" value="KAG7050981.1"/>
    <property type="molecule type" value="Genomic_DNA"/>
</dbReference>
<proteinExistence type="predicted"/>
<evidence type="ECO:0000256" key="1">
    <source>
        <dbReference type="SAM" id="MobiDB-lite"/>
    </source>
</evidence>
<sequence length="487" mass="53809">MEDPFVDDFSPPRANVFTAEPEDGDIPEGLVSARRQKFSRRPSARATSRKPSPLGARERESTWSESRVPSQDHSFFGQSPEQASRSNSQALIPALRLQKSMYLTPPRGADPDSMQLRQTASTGRLRARPSRTLSRPPKMPMASISASSSPQKPRHFSNNSVSSIQSYGTDMTTSTIRKRHARDIFAEFGISRPSGWLSDDEEEDFSRHRDGTNSIPRHVLNTCHSCGAEVTSRTFCSMCGHAVCPQCANEIPDDGSIDFEHTGSSHRNAVTSQHHISKVTEEHIRSSSSLEATETSKKNQRAPATSVNLNENPFILADRMTKITTAEPQITDMTVGAGQASRLSDCVPRQTDLNTAETHGDYGNPRCNATHAGHHSGRHSIACIVEQQSSVSMDDSEPLRPHLPLEDPVQNKIDQMYHHAEDLRRAQHIMEHLATGSAGIPASKQNSQHTTPSRQQTQFRTEGLDTNREKLISFDAAMAECSERARA</sequence>
<dbReference type="AlphaFoldDB" id="A0A9P7R973"/>
<dbReference type="Proteomes" id="UP000699042">
    <property type="component" value="Unassembled WGS sequence"/>
</dbReference>
<evidence type="ECO:0000313" key="3">
    <source>
        <dbReference type="Proteomes" id="UP000699042"/>
    </source>
</evidence>
<reference evidence="2" key="1">
    <citation type="submission" date="2021-05" db="EMBL/GenBank/DDBJ databases">
        <title>Comparative genomics of three Colletotrichum scovillei strains and genetic complementation revealed genes involved fungal growth and virulence on chili pepper.</title>
        <authorList>
            <person name="Hsieh D.-K."/>
            <person name="Chuang S.-C."/>
            <person name="Chen C.-Y."/>
            <person name="Chao Y.-T."/>
            <person name="Lu M.-Y.J."/>
            <person name="Lee M.-H."/>
            <person name="Shih M.-C."/>
        </authorList>
    </citation>
    <scope>NUCLEOTIDE SEQUENCE</scope>
    <source>
        <strain evidence="2">Coll-153</strain>
    </source>
</reference>
<organism evidence="2 3">
    <name type="scientific">Colletotrichum scovillei</name>
    <dbReference type="NCBI Taxonomy" id="1209932"/>
    <lineage>
        <taxon>Eukaryota</taxon>
        <taxon>Fungi</taxon>
        <taxon>Dikarya</taxon>
        <taxon>Ascomycota</taxon>
        <taxon>Pezizomycotina</taxon>
        <taxon>Sordariomycetes</taxon>
        <taxon>Hypocreomycetidae</taxon>
        <taxon>Glomerellales</taxon>
        <taxon>Glomerellaceae</taxon>
        <taxon>Colletotrichum</taxon>
        <taxon>Colletotrichum acutatum species complex</taxon>
    </lineage>
</organism>
<feature type="compositionally biased region" description="Basic residues" evidence="1">
    <location>
        <begin position="34"/>
        <end position="43"/>
    </location>
</feature>
<keyword evidence="3" id="KW-1185">Reference proteome</keyword>
<feature type="region of interest" description="Disordered" evidence="1">
    <location>
        <begin position="439"/>
        <end position="461"/>
    </location>
</feature>
<dbReference type="InterPro" id="IPR011011">
    <property type="entry name" value="Znf_FYVE_PHD"/>
</dbReference>
<name>A0A9P7R973_9PEZI</name>